<reference evidence="1 2" key="1">
    <citation type="journal article" date="2013" name="Syst. Appl. Microbiol.">
        <title>Phylogenetic position and virulence apparatus of the pear flower necrosis pathogen Erwinia piriflorinigrans CFBP 5888T as assessed by comparative genomics.</title>
        <authorList>
            <person name="Smits T.H."/>
            <person name="Rezzonico F."/>
            <person name="Lopez M.M."/>
            <person name="Blom J."/>
            <person name="Goesmann A."/>
            <person name="Frey J.E."/>
            <person name="Duffy B."/>
        </authorList>
    </citation>
    <scope>NUCLEOTIDE SEQUENCE [LARGE SCALE GENOMIC DNA]</scope>
    <source>
        <strain evidence="2">CFBP5888</strain>
    </source>
</reference>
<gene>
    <name evidence="1" type="ORF">EPIR_2412</name>
</gene>
<protein>
    <submittedName>
        <fullName evidence="1">Uncharacterized protein</fullName>
    </submittedName>
</protein>
<dbReference type="Proteomes" id="UP000018217">
    <property type="component" value="Unassembled WGS sequence"/>
</dbReference>
<dbReference type="STRING" id="1161919.EPIR_2412"/>
<name>V5Z8U0_9GAMM</name>
<sequence length="80" mass="8931">MLCRLPQYGTLPMAVIKAKNLKDAQELLSSGINKVALAYDINSDDFFRLACQWCQRGATISKSDRHFVVSLKGFTIPPND</sequence>
<dbReference type="AlphaFoldDB" id="V5Z8U0"/>
<organism evidence="1 2">
    <name type="scientific">Erwinia piriflorinigrans CFBP 5888</name>
    <dbReference type="NCBI Taxonomy" id="1161919"/>
    <lineage>
        <taxon>Bacteria</taxon>
        <taxon>Pseudomonadati</taxon>
        <taxon>Pseudomonadota</taxon>
        <taxon>Gammaproteobacteria</taxon>
        <taxon>Enterobacterales</taxon>
        <taxon>Erwiniaceae</taxon>
        <taxon>Erwinia</taxon>
    </lineage>
</organism>
<keyword evidence="2" id="KW-1185">Reference proteome</keyword>
<accession>V5Z8U0</accession>
<dbReference type="EMBL" id="CAHS01000015">
    <property type="protein sequence ID" value="CCG87777.1"/>
    <property type="molecule type" value="Genomic_DNA"/>
</dbReference>
<proteinExistence type="predicted"/>
<evidence type="ECO:0000313" key="2">
    <source>
        <dbReference type="Proteomes" id="UP000018217"/>
    </source>
</evidence>
<comment type="caution">
    <text evidence="1">The sequence shown here is derived from an EMBL/GenBank/DDBJ whole genome shotgun (WGS) entry which is preliminary data.</text>
</comment>
<evidence type="ECO:0000313" key="1">
    <source>
        <dbReference type="EMBL" id="CCG87777.1"/>
    </source>
</evidence>